<organism evidence="2 3">
    <name type="scientific">Candidatus Woesebacteria bacterium GW2011_GWD1_38_10</name>
    <dbReference type="NCBI Taxonomy" id="1618592"/>
    <lineage>
        <taxon>Bacteria</taxon>
        <taxon>Candidatus Woeseibacteriota</taxon>
    </lineage>
</organism>
<evidence type="ECO:0000313" key="3">
    <source>
        <dbReference type="Proteomes" id="UP000034366"/>
    </source>
</evidence>
<proteinExistence type="predicted"/>
<evidence type="ECO:0000256" key="1">
    <source>
        <dbReference type="SAM" id="Phobius"/>
    </source>
</evidence>
<name>A0A0G0KIP5_9BACT</name>
<accession>A0A0G0KIP5</accession>
<protein>
    <submittedName>
        <fullName evidence="2">Uncharacterized protein</fullName>
    </submittedName>
</protein>
<dbReference type="AlphaFoldDB" id="A0A0G0KIP5"/>
<sequence>MSRKNLRKPDKFYFLFIVVMIAAAFFVVYVFKVIFDAVRVSADIGTQFTEVELKIDTDKLNRAVKVATEKKVLQLEVR</sequence>
<dbReference type="Proteomes" id="UP000034366">
    <property type="component" value="Unassembled WGS sequence"/>
</dbReference>
<keyword evidence="1" id="KW-0812">Transmembrane</keyword>
<feature type="transmembrane region" description="Helical" evidence="1">
    <location>
        <begin position="12"/>
        <end position="31"/>
    </location>
</feature>
<evidence type="ECO:0000313" key="2">
    <source>
        <dbReference type="EMBL" id="KKQ49079.1"/>
    </source>
</evidence>
<keyword evidence="1" id="KW-1133">Transmembrane helix</keyword>
<reference evidence="2 3" key="1">
    <citation type="journal article" date="2015" name="Nature">
        <title>rRNA introns, odd ribosomes, and small enigmatic genomes across a large radiation of phyla.</title>
        <authorList>
            <person name="Brown C.T."/>
            <person name="Hug L.A."/>
            <person name="Thomas B.C."/>
            <person name="Sharon I."/>
            <person name="Castelle C.J."/>
            <person name="Singh A."/>
            <person name="Wilkins M.J."/>
            <person name="Williams K.H."/>
            <person name="Banfield J.F."/>
        </authorList>
    </citation>
    <scope>NUCLEOTIDE SEQUENCE [LARGE SCALE GENOMIC DNA]</scope>
</reference>
<gene>
    <name evidence="2" type="ORF">US67_C0019G0013</name>
</gene>
<keyword evidence="1" id="KW-0472">Membrane</keyword>
<comment type="caution">
    <text evidence="2">The sequence shown here is derived from an EMBL/GenBank/DDBJ whole genome shotgun (WGS) entry which is preliminary data.</text>
</comment>
<dbReference type="EMBL" id="LBTW01000019">
    <property type="protein sequence ID" value="KKQ49079.1"/>
    <property type="molecule type" value="Genomic_DNA"/>
</dbReference>